<sequence length="196" mass="21539">MNQNQIDVAPVDNSLPALILIDWQIGFRDLIYWGQRNNQDAEGNAQNLLSFWREKGGRVIHVHHDSQNPVSPLFPGKDSHAFEEFAQPLAGETSYSKNVNSAFIGTTLERDLRADDIDKLVVCGISTDHCVNTSTRMAGNLGFDVILAGDACFCFDRTHPDGRVMAAQTIHDVHLASLSGEFARVLTTANILSAFA</sequence>
<keyword evidence="1 3" id="KW-0378">Hydrolase</keyword>
<proteinExistence type="predicted"/>
<feature type="domain" description="Isochorismatase-like" evidence="2">
    <location>
        <begin position="17"/>
        <end position="189"/>
    </location>
</feature>
<dbReference type="InterPro" id="IPR036380">
    <property type="entry name" value="Isochorismatase-like_sf"/>
</dbReference>
<dbReference type="EMBL" id="NWTK01000003">
    <property type="protein sequence ID" value="PKR54928.1"/>
    <property type="molecule type" value="Genomic_DNA"/>
</dbReference>
<accession>A0A2N3KWM2</accession>
<dbReference type="Proteomes" id="UP000233597">
    <property type="component" value="Unassembled WGS sequence"/>
</dbReference>
<evidence type="ECO:0000313" key="3">
    <source>
        <dbReference type="EMBL" id="PKR54928.1"/>
    </source>
</evidence>
<dbReference type="GO" id="GO:0016787">
    <property type="term" value="F:hydrolase activity"/>
    <property type="evidence" value="ECO:0007669"/>
    <property type="project" value="UniProtKB-KW"/>
</dbReference>
<dbReference type="AlphaFoldDB" id="A0A2N3KWM2"/>
<dbReference type="RefSeq" id="WP_101264769.1">
    <property type="nucleotide sequence ID" value="NZ_NWTK01000003.1"/>
</dbReference>
<dbReference type="PANTHER" id="PTHR43540">
    <property type="entry name" value="PEROXYUREIDOACRYLATE/UREIDOACRYLATE AMIDOHYDROLASE-RELATED"/>
    <property type="match status" value="1"/>
</dbReference>
<protein>
    <submittedName>
        <fullName evidence="3">Cysteine hydrolase</fullName>
    </submittedName>
</protein>
<reference evidence="3 4" key="1">
    <citation type="submission" date="2017-09" db="EMBL/GenBank/DDBJ databases">
        <title>Biodiversity and function of Thalassospira species in the particle-attached aromatic-hydrocarbon-degrading consortia from the surface seawater of the South China Sea.</title>
        <authorList>
            <person name="Dong C."/>
            <person name="Liu R."/>
            <person name="Shao Z."/>
        </authorList>
    </citation>
    <scope>NUCLEOTIDE SEQUENCE [LARGE SCALE GENOMIC DNA]</scope>
    <source>
        <strain evidence="3 4">CSC1P2</strain>
    </source>
</reference>
<evidence type="ECO:0000256" key="1">
    <source>
        <dbReference type="ARBA" id="ARBA00022801"/>
    </source>
</evidence>
<dbReference type="SUPFAM" id="SSF52499">
    <property type="entry name" value="Isochorismatase-like hydrolases"/>
    <property type="match status" value="1"/>
</dbReference>
<dbReference type="InterPro" id="IPR050272">
    <property type="entry name" value="Isochorismatase-like_hydrls"/>
</dbReference>
<dbReference type="InterPro" id="IPR000868">
    <property type="entry name" value="Isochorismatase-like_dom"/>
</dbReference>
<name>A0A2N3KWM2_9PROT</name>
<dbReference type="Gene3D" id="3.40.50.850">
    <property type="entry name" value="Isochorismatase-like"/>
    <property type="match status" value="1"/>
</dbReference>
<dbReference type="CDD" id="cd01014">
    <property type="entry name" value="nicotinamidase_related"/>
    <property type="match status" value="1"/>
</dbReference>
<gene>
    <name evidence="3" type="ORF">COO20_05905</name>
</gene>
<organism evidence="3 4">
    <name type="scientific">Thalassospira marina</name>
    <dbReference type="NCBI Taxonomy" id="2048283"/>
    <lineage>
        <taxon>Bacteria</taxon>
        <taxon>Pseudomonadati</taxon>
        <taxon>Pseudomonadota</taxon>
        <taxon>Alphaproteobacteria</taxon>
        <taxon>Rhodospirillales</taxon>
        <taxon>Thalassospiraceae</taxon>
        <taxon>Thalassospira</taxon>
    </lineage>
</organism>
<evidence type="ECO:0000313" key="4">
    <source>
        <dbReference type="Proteomes" id="UP000233597"/>
    </source>
</evidence>
<dbReference type="PANTHER" id="PTHR43540:SF1">
    <property type="entry name" value="ISOCHORISMATASE HYDROLASE"/>
    <property type="match status" value="1"/>
</dbReference>
<evidence type="ECO:0000259" key="2">
    <source>
        <dbReference type="Pfam" id="PF00857"/>
    </source>
</evidence>
<comment type="caution">
    <text evidence="3">The sequence shown here is derived from an EMBL/GenBank/DDBJ whole genome shotgun (WGS) entry which is preliminary data.</text>
</comment>
<dbReference type="OrthoDB" id="9794942at2"/>
<dbReference type="Pfam" id="PF00857">
    <property type="entry name" value="Isochorismatase"/>
    <property type="match status" value="1"/>
</dbReference>